<organism evidence="9 10">
    <name type="scientific">Alicyclobacillus fodiniaquatilis</name>
    <dbReference type="NCBI Taxonomy" id="1661150"/>
    <lineage>
        <taxon>Bacteria</taxon>
        <taxon>Bacillati</taxon>
        <taxon>Bacillota</taxon>
        <taxon>Bacilli</taxon>
        <taxon>Bacillales</taxon>
        <taxon>Alicyclobacillaceae</taxon>
        <taxon>Alicyclobacillus</taxon>
    </lineage>
</organism>
<dbReference type="RefSeq" id="WP_377944459.1">
    <property type="nucleotide sequence ID" value="NZ_JBHUCX010000069.1"/>
</dbReference>
<evidence type="ECO:0000259" key="8">
    <source>
        <dbReference type="PROSITE" id="PS50850"/>
    </source>
</evidence>
<keyword evidence="3" id="KW-0813">Transport</keyword>
<keyword evidence="4 7" id="KW-0812">Transmembrane</keyword>
<name>A0ABW4JJH0_9BACL</name>
<dbReference type="Pfam" id="PF12832">
    <property type="entry name" value="MFS_1_like"/>
    <property type="match status" value="1"/>
</dbReference>
<dbReference type="InterPro" id="IPR051717">
    <property type="entry name" value="MFS_MFSD6"/>
</dbReference>
<dbReference type="PIRSF" id="PIRSF004925">
    <property type="entry name" value="HcaT"/>
    <property type="match status" value="1"/>
</dbReference>
<evidence type="ECO:0000256" key="3">
    <source>
        <dbReference type="ARBA" id="ARBA00022448"/>
    </source>
</evidence>
<dbReference type="Gene3D" id="1.20.1250.20">
    <property type="entry name" value="MFS general substrate transporter like domains"/>
    <property type="match status" value="2"/>
</dbReference>
<dbReference type="InterPro" id="IPR036259">
    <property type="entry name" value="MFS_trans_sf"/>
</dbReference>
<feature type="transmembrane region" description="Helical" evidence="7">
    <location>
        <begin position="129"/>
        <end position="149"/>
    </location>
</feature>
<feature type="transmembrane region" description="Helical" evidence="7">
    <location>
        <begin position="230"/>
        <end position="251"/>
    </location>
</feature>
<evidence type="ECO:0000313" key="10">
    <source>
        <dbReference type="Proteomes" id="UP001597079"/>
    </source>
</evidence>
<evidence type="ECO:0000256" key="6">
    <source>
        <dbReference type="ARBA" id="ARBA00023136"/>
    </source>
</evidence>
<comment type="caution">
    <text evidence="9">The sequence shown here is derived from an EMBL/GenBank/DDBJ whole genome shotgun (WGS) entry which is preliminary data.</text>
</comment>
<dbReference type="PROSITE" id="PS50850">
    <property type="entry name" value="MFS"/>
    <property type="match status" value="1"/>
</dbReference>
<gene>
    <name evidence="9" type="ORF">ACFSB2_17810</name>
</gene>
<dbReference type="Proteomes" id="UP001597079">
    <property type="component" value="Unassembled WGS sequence"/>
</dbReference>
<dbReference type="EMBL" id="JBHUCX010000069">
    <property type="protein sequence ID" value="MFD1676556.1"/>
    <property type="molecule type" value="Genomic_DNA"/>
</dbReference>
<feature type="transmembrane region" description="Helical" evidence="7">
    <location>
        <begin position="258"/>
        <end position="277"/>
    </location>
</feature>
<dbReference type="PANTHER" id="PTHR16172">
    <property type="entry name" value="MAJOR FACILITATOR SUPERFAMILY DOMAIN-CONTAINING PROTEIN 6-LIKE"/>
    <property type="match status" value="1"/>
</dbReference>
<feature type="transmembrane region" description="Helical" evidence="7">
    <location>
        <begin position="351"/>
        <end position="372"/>
    </location>
</feature>
<evidence type="ECO:0000256" key="1">
    <source>
        <dbReference type="ARBA" id="ARBA00004651"/>
    </source>
</evidence>
<feature type="transmembrane region" description="Helical" evidence="7">
    <location>
        <begin position="323"/>
        <end position="345"/>
    </location>
</feature>
<comment type="subcellular location">
    <subcellularLocation>
        <location evidence="1">Cell membrane</location>
        <topology evidence="1">Multi-pass membrane protein</topology>
    </subcellularLocation>
</comment>
<feature type="transmembrane region" description="Helical" evidence="7">
    <location>
        <begin position="155"/>
        <end position="172"/>
    </location>
</feature>
<feature type="transmembrane region" description="Helical" evidence="7">
    <location>
        <begin position="35"/>
        <end position="55"/>
    </location>
</feature>
<comment type="similarity">
    <text evidence="2">Belongs to the major facilitator superfamily. MFSD6 family.</text>
</comment>
<protein>
    <submittedName>
        <fullName evidence="9">MFS transporter</fullName>
    </submittedName>
</protein>
<evidence type="ECO:0000313" key="9">
    <source>
        <dbReference type="EMBL" id="MFD1676556.1"/>
    </source>
</evidence>
<sequence>MQRLFSFYYFVFFVAMAATQPFLSLYLSGKGIDSTHIGFLLAAGSGAGMFAQPILGSLNDQASDPRRILILSALLSPILYAGYALTRQFWPLLLVAVLYAIAQSTAPIMDAITVQEGARSGFAYGKIRLWGALSFALTTMVAGYIYHLIGIQASFIVYGGLSVILILAILLLPKTKSLQPSQDKLLQGILQVARGPALITFIVICFILSMAISINFSFLPLYFQDLHYPMGWVGMNFTVAALVEVPFFYISSRIIKRLGLMPVVILASILYTLKYTVMIFNPGAAVVISIQVLDGIAYALYWSAAVQLVSNLSPNGKTATAQTLFGAIAGSLSGIVGTSFGGWFLEQFGPLLLYGCVTGLGALSVCCFILFARFTRQSVSSDFDSVQLDVH</sequence>
<keyword evidence="10" id="KW-1185">Reference proteome</keyword>
<feature type="transmembrane region" description="Helical" evidence="7">
    <location>
        <begin position="67"/>
        <end position="83"/>
    </location>
</feature>
<dbReference type="InterPro" id="IPR024989">
    <property type="entry name" value="MFS_assoc_dom"/>
</dbReference>
<dbReference type="InterPro" id="IPR026032">
    <property type="entry name" value="HcaT-like"/>
</dbReference>
<keyword evidence="5 7" id="KW-1133">Transmembrane helix</keyword>
<proteinExistence type="inferred from homology"/>
<evidence type="ECO:0000256" key="2">
    <source>
        <dbReference type="ARBA" id="ARBA00005241"/>
    </source>
</evidence>
<evidence type="ECO:0000256" key="4">
    <source>
        <dbReference type="ARBA" id="ARBA00022692"/>
    </source>
</evidence>
<dbReference type="SUPFAM" id="SSF103473">
    <property type="entry name" value="MFS general substrate transporter"/>
    <property type="match status" value="1"/>
</dbReference>
<feature type="transmembrane region" description="Helical" evidence="7">
    <location>
        <begin position="89"/>
        <end position="108"/>
    </location>
</feature>
<dbReference type="InterPro" id="IPR020846">
    <property type="entry name" value="MFS_dom"/>
</dbReference>
<reference evidence="10" key="1">
    <citation type="journal article" date="2019" name="Int. J. Syst. Evol. Microbiol.">
        <title>The Global Catalogue of Microorganisms (GCM) 10K type strain sequencing project: providing services to taxonomists for standard genome sequencing and annotation.</title>
        <authorList>
            <consortium name="The Broad Institute Genomics Platform"/>
            <consortium name="The Broad Institute Genome Sequencing Center for Infectious Disease"/>
            <person name="Wu L."/>
            <person name="Ma J."/>
        </authorList>
    </citation>
    <scope>NUCLEOTIDE SEQUENCE [LARGE SCALE GENOMIC DNA]</scope>
    <source>
        <strain evidence="10">CGMCC 1.12286</strain>
    </source>
</reference>
<feature type="transmembrane region" description="Helical" evidence="7">
    <location>
        <begin position="193"/>
        <end position="218"/>
    </location>
</feature>
<dbReference type="PANTHER" id="PTHR16172:SF41">
    <property type="entry name" value="MAJOR FACILITATOR SUPERFAMILY DOMAIN-CONTAINING PROTEIN 6-LIKE"/>
    <property type="match status" value="1"/>
</dbReference>
<keyword evidence="6 7" id="KW-0472">Membrane</keyword>
<evidence type="ECO:0000256" key="7">
    <source>
        <dbReference type="SAM" id="Phobius"/>
    </source>
</evidence>
<feature type="domain" description="Major facilitator superfamily (MFS) profile" evidence="8">
    <location>
        <begin position="1"/>
        <end position="373"/>
    </location>
</feature>
<feature type="transmembrane region" description="Helical" evidence="7">
    <location>
        <begin position="283"/>
        <end position="302"/>
    </location>
</feature>
<feature type="transmembrane region" description="Helical" evidence="7">
    <location>
        <begin position="7"/>
        <end position="29"/>
    </location>
</feature>
<accession>A0ABW4JJH0</accession>
<evidence type="ECO:0000256" key="5">
    <source>
        <dbReference type="ARBA" id="ARBA00022989"/>
    </source>
</evidence>